<keyword evidence="2" id="KW-1133">Transmembrane helix</keyword>
<evidence type="ECO:0000313" key="4">
    <source>
        <dbReference type="Proteomes" id="UP000722485"/>
    </source>
</evidence>
<accession>A0A9P5LLV6</accession>
<evidence type="ECO:0000256" key="2">
    <source>
        <dbReference type="SAM" id="Phobius"/>
    </source>
</evidence>
<dbReference type="EMBL" id="JAANBB010000014">
    <property type="protein sequence ID" value="KAF7556118.1"/>
    <property type="molecule type" value="Genomic_DNA"/>
</dbReference>
<keyword evidence="2" id="KW-0812">Transmembrane</keyword>
<sequence>MAIRPGKGQSPSINSDENNHIAERFAHRGDANEAENAAMIPRGPDNAEFRGLRATKRPLKKLAFAVLSGWFVTVVLSLSIFVVLYVYSNKPVMSKKVKRQFNAIITGLAIALGLAIASNLNGMVGDLRWWILSRRYRSRRKVELIMEADRGTGRRRLTGYGTVSIAYDMGDMDQIPGAGMIWSPGDSLMFCADTTCRYVFHETSTESILNLASNPTVATTSRSVDTSAICNSWPVTSGGDGTETNITVVTDDGPVTVFIPVAGGIDQTTFMTNTSETCGFGCSSIYAFEASTNTPWYYECNITVSKVANATRSEHKLSADLTSIVSGAIALQGYEASSLANITDIQYQAFPAESIFGTPVNGSVVDLAFLLARFTIGVIAATADNNDLLSIEGMAPEVGSELDVTHWSLVIAILILLAGLQLILGVTSALVANRVVVPEGGAVAVTQVLRAMANQSTHEERGRSMKGSMKGSERKTLWIYRDTKVSEDGVYDLHMEEDSFVIKESSDLIEMPSRTATGDETVSRRLAGYENKKRSRSL</sequence>
<comment type="caution">
    <text evidence="3">The sequence shown here is derived from an EMBL/GenBank/DDBJ whole genome shotgun (WGS) entry which is preliminary data.</text>
</comment>
<dbReference type="AlphaFoldDB" id="A0A9P5LLV6"/>
<feature type="transmembrane region" description="Helical" evidence="2">
    <location>
        <begin position="62"/>
        <end position="87"/>
    </location>
</feature>
<name>A0A9P5LLV6_9HYPO</name>
<proteinExistence type="predicted"/>
<keyword evidence="2" id="KW-0472">Membrane</keyword>
<organism evidence="3 4">
    <name type="scientific">Cylindrodendrum hubeiense</name>
    <dbReference type="NCBI Taxonomy" id="595255"/>
    <lineage>
        <taxon>Eukaryota</taxon>
        <taxon>Fungi</taxon>
        <taxon>Dikarya</taxon>
        <taxon>Ascomycota</taxon>
        <taxon>Pezizomycotina</taxon>
        <taxon>Sordariomycetes</taxon>
        <taxon>Hypocreomycetidae</taxon>
        <taxon>Hypocreales</taxon>
        <taxon>Nectriaceae</taxon>
        <taxon>Cylindrodendrum</taxon>
    </lineage>
</organism>
<gene>
    <name evidence="3" type="ORF">G7Z17_g1594</name>
</gene>
<feature type="region of interest" description="Disordered" evidence="1">
    <location>
        <begin position="512"/>
        <end position="538"/>
    </location>
</feature>
<dbReference type="Proteomes" id="UP000722485">
    <property type="component" value="Unassembled WGS sequence"/>
</dbReference>
<keyword evidence="4" id="KW-1185">Reference proteome</keyword>
<dbReference type="OrthoDB" id="3596604at2759"/>
<evidence type="ECO:0000313" key="3">
    <source>
        <dbReference type="EMBL" id="KAF7556118.1"/>
    </source>
</evidence>
<feature type="transmembrane region" description="Helical" evidence="2">
    <location>
        <begin position="404"/>
        <end position="424"/>
    </location>
</feature>
<protein>
    <submittedName>
        <fullName evidence="3">Uncharacterized protein</fullName>
    </submittedName>
</protein>
<evidence type="ECO:0000256" key="1">
    <source>
        <dbReference type="SAM" id="MobiDB-lite"/>
    </source>
</evidence>
<feature type="transmembrane region" description="Helical" evidence="2">
    <location>
        <begin position="107"/>
        <end position="131"/>
    </location>
</feature>
<reference evidence="3" key="1">
    <citation type="submission" date="2020-03" db="EMBL/GenBank/DDBJ databases">
        <title>Draft Genome Sequence of Cylindrodendrum hubeiense.</title>
        <authorList>
            <person name="Buettner E."/>
            <person name="Kellner H."/>
        </authorList>
    </citation>
    <scope>NUCLEOTIDE SEQUENCE</scope>
    <source>
        <strain evidence="3">IHI 201604</strain>
    </source>
</reference>